<dbReference type="Pfam" id="PF19865">
    <property type="entry name" value="DUF6338"/>
    <property type="match status" value="1"/>
</dbReference>
<name>A0ABP4QN17_9ACTN</name>
<proteinExistence type="predicted"/>
<evidence type="ECO:0000256" key="1">
    <source>
        <dbReference type="SAM" id="Phobius"/>
    </source>
</evidence>
<evidence type="ECO:0000313" key="3">
    <source>
        <dbReference type="Proteomes" id="UP001500393"/>
    </source>
</evidence>
<protein>
    <submittedName>
        <fullName evidence="2">Uncharacterized protein</fullName>
    </submittedName>
</protein>
<sequence>MPTTLSGLLLFVVLLLPGFAYQVGKERRGAERAISVLRETAAVVAASVASEIFVVAAMSWLWSRHIDFGRLVREPGKYWLDDPATFAGWGIGLLAGACVLAYLVTLLRGWEVPGWGHLVAKGLKRVRIKKRRPIFAAVRWVWRQLTYVHPSTLSAWGTVFREAKRSEVQLDITLTNGAYIRGMLMSHSTVGADTPDRDLILGPPIKYRNPGSKNTHDYPAGAVVVSARQIAVMFVTREDS</sequence>
<dbReference type="RefSeq" id="WP_344222261.1">
    <property type="nucleotide sequence ID" value="NZ_BAAAOS010000066.1"/>
</dbReference>
<feature type="transmembrane region" description="Helical" evidence="1">
    <location>
        <begin position="44"/>
        <end position="63"/>
    </location>
</feature>
<dbReference type="Proteomes" id="UP001500393">
    <property type="component" value="Unassembled WGS sequence"/>
</dbReference>
<comment type="caution">
    <text evidence="2">The sequence shown here is derived from an EMBL/GenBank/DDBJ whole genome shotgun (WGS) entry which is preliminary data.</text>
</comment>
<evidence type="ECO:0000313" key="2">
    <source>
        <dbReference type="EMBL" id="GAA1616274.1"/>
    </source>
</evidence>
<keyword evidence="1" id="KW-0472">Membrane</keyword>
<keyword evidence="1" id="KW-1133">Transmembrane helix</keyword>
<reference evidence="3" key="1">
    <citation type="journal article" date="2019" name="Int. J. Syst. Evol. Microbiol.">
        <title>The Global Catalogue of Microorganisms (GCM) 10K type strain sequencing project: providing services to taxonomists for standard genome sequencing and annotation.</title>
        <authorList>
            <consortium name="The Broad Institute Genomics Platform"/>
            <consortium name="The Broad Institute Genome Sequencing Center for Infectious Disease"/>
            <person name="Wu L."/>
            <person name="Ma J."/>
        </authorList>
    </citation>
    <scope>NUCLEOTIDE SEQUENCE [LARGE SCALE GENOMIC DNA]</scope>
    <source>
        <strain evidence="3">JCM 14969</strain>
    </source>
</reference>
<accession>A0ABP4QN17</accession>
<keyword evidence="3" id="KW-1185">Reference proteome</keyword>
<dbReference type="EMBL" id="BAAAOS010000066">
    <property type="protein sequence ID" value="GAA1616274.1"/>
    <property type="molecule type" value="Genomic_DNA"/>
</dbReference>
<feature type="transmembrane region" description="Helical" evidence="1">
    <location>
        <begin position="84"/>
        <end position="104"/>
    </location>
</feature>
<organism evidence="2 3">
    <name type="scientific">Kribbella sancticallisti</name>
    <dbReference type="NCBI Taxonomy" id="460087"/>
    <lineage>
        <taxon>Bacteria</taxon>
        <taxon>Bacillati</taxon>
        <taxon>Actinomycetota</taxon>
        <taxon>Actinomycetes</taxon>
        <taxon>Propionibacteriales</taxon>
        <taxon>Kribbellaceae</taxon>
        <taxon>Kribbella</taxon>
    </lineage>
</organism>
<keyword evidence="1" id="KW-0812">Transmembrane</keyword>
<gene>
    <name evidence="2" type="ORF">GCM10009789_82830</name>
</gene>
<dbReference type="InterPro" id="IPR045919">
    <property type="entry name" value="DUF6338"/>
</dbReference>